<gene>
    <name evidence="2" type="ORF">ATANTOWER_029625</name>
</gene>
<feature type="region of interest" description="Disordered" evidence="1">
    <location>
        <begin position="1"/>
        <end position="54"/>
    </location>
</feature>
<comment type="caution">
    <text evidence="2">The sequence shown here is derived from an EMBL/GenBank/DDBJ whole genome shotgun (WGS) entry which is preliminary data.</text>
</comment>
<reference evidence="2 3" key="1">
    <citation type="submission" date="2021-07" db="EMBL/GenBank/DDBJ databases">
        <authorList>
            <person name="Palmer J.M."/>
        </authorList>
    </citation>
    <scope>NUCLEOTIDE SEQUENCE [LARGE SCALE GENOMIC DNA]</scope>
    <source>
        <strain evidence="2 3">AT_MEX2019</strain>
        <tissue evidence="2">Muscle</tissue>
    </source>
</reference>
<evidence type="ECO:0000313" key="3">
    <source>
        <dbReference type="Proteomes" id="UP001345963"/>
    </source>
</evidence>
<dbReference type="EMBL" id="JAHUTI010017551">
    <property type="protein sequence ID" value="MED6237628.1"/>
    <property type="molecule type" value="Genomic_DNA"/>
</dbReference>
<organism evidence="2 3">
    <name type="scientific">Ataeniobius toweri</name>
    <dbReference type="NCBI Taxonomy" id="208326"/>
    <lineage>
        <taxon>Eukaryota</taxon>
        <taxon>Metazoa</taxon>
        <taxon>Chordata</taxon>
        <taxon>Craniata</taxon>
        <taxon>Vertebrata</taxon>
        <taxon>Euteleostomi</taxon>
        <taxon>Actinopterygii</taxon>
        <taxon>Neopterygii</taxon>
        <taxon>Teleostei</taxon>
        <taxon>Neoteleostei</taxon>
        <taxon>Acanthomorphata</taxon>
        <taxon>Ovalentaria</taxon>
        <taxon>Atherinomorphae</taxon>
        <taxon>Cyprinodontiformes</taxon>
        <taxon>Goodeidae</taxon>
        <taxon>Ataeniobius</taxon>
    </lineage>
</organism>
<name>A0ABU7AJ17_9TELE</name>
<proteinExistence type="predicted"/>
<feature type="compositionally biased region" description="Basic and acidic residues" evidence="1">
    <location>
        <begin position="86"/>
        <end position="104"/>
    </location>
</feature>
<accession>A0ABU7AJ17</accession>
<keyword evidence="3" id="KW-1185">Reference proteome</keyword>
<evidence type="ECO:0000313" key="2">
    <source>
        <dbReference type="EMBL" id="MED6237628.1"/>
    </source>
</evidence>
<protein>
    <submittedName>
        <fullName evidence="2">Uncharacterized protein</fullName>
    </submittedName>
</protein>
<evidence type="ECO:0000256" key="1">
    <source>
        <dbReference type="SAM" id="MobiDB-lite"/>
    </source>
</evidence>
<dbReference type="Proteomes" id="UP001345963">
    <property type="component" value="Unassembled WGS sequence"/>
</dbReference>
<sequence>MPKGKDAGPATLRAPQKGQSLHRKEAASPLRRRTTNIQVSQAKPIEPSRSYPRANATATVTPYILLYVCRDMAKTTNPKHTPPTRNHPEDKRAPPQYKAEKPDSTTKPSG</sequence>
<feature type="region of interest" description="Disordered" evidence="1">
    <location>
        <begin position="74"/>
        <end position="110"/>
    </location>
</feature>